<dbReference type="OrthoDB" id="5287961at2"/>
<feature type="signal peptide" evidence="2">
    <location>
        <begin position="1"/>
        <end position="29"/>
    </location>
</feature>
<dbReference type="RefSeq" id="WP_146528052.1">
    <property type="nucleotide sequence ID" value="NZ_SJPV01000006.1"/>
</dbReference>
<dbReference type="Gene3D" id="2.130.10.130">
    <property type="entry name" value="Integrin alpha, N-terminal"/>
    <property type="match status" value="3"/>
</dbReference>
<feature type="chain" id="PRO_5023079912" evidence="2">
    <location>
        <begin position="30"/>
        <end position="551"/>
    </location>
</feature>
<dbReference type="EMBL" id="SJPV01000006">
    <property type="protein sequence ID" value="TWU35995.1"/>
    <property type="molecule type" value="Genomic_DNA"/>
</dbReference>
<dbReference type="SUPFAM" id="SSF69318">
    <property type="entry name" value="Integrin alpha N-terminal domain"/>
    <property type="match status" value="1"/>
</dbReference>
<dbReference type="PANTHER" id="PTHR16026:SF0">
    <property type="entry name" value="CARTILAGE ACIDIC PROTEIN 1"/>
    <property type="match status" value="1"/>
</dbReference>
<dbReference type="InterPro" id="IPR011519">
    <property type="entry name" value="UnbV_ASPIC"/>
</dbReference>
<keyword evidence="1 2" id="KW-0732">Signal</keyword>
<sequence length="551" mass="60554" precursor="true">MRDKLNRTRYVKINLIVLVASWLMTTAQAADLPTFHDATDEAGIVCKHSFGDFELDNIVEGTGAGAMFFDYDNDGWLDIYLPNGSWLSEVNDNRGRSLRGKLKNHLYRNKRDGTFEDVTDRAGVGDESYSLGCSAADFDDDGDQDLYVLNYNENVFYQNNGDGTFTDISVASGLNVASWSLCAPWFDYDSDGDLDVFVANYLQYDGGKFRSFYAAAGYPGPLSYPGSSDMLFENNGDGTFTDVSVKAGVSNPDGRGMSAAISDLDGDGRLDIYVANDAMENYYYRNQGDGTFANEGLFRGLAFGEGGQGVSSMGPTIGDVDRDSKPDIYIPDMGYGCLLMNRGSMFEDFTSQGNLAIVCGQYTGWGGVLTDYDNDGYLDIFVANGNAHHEYSEEDVLMHNDGTGRFVDVALQSGDYFHQKYVGRGATFGDYDNDGDMDLLVVNVNDRPRLLRNDGGNTRHWLRVTPMRAGGKSYAFGATVVVETDWIKQVATMMPVNGYLSQGDPRLLFGLADTETVKRVEVIWPDGTKTEQTNLKSNQSLVITQDSESGQ</sequence>
<dbReference type="AlphaFoldDB" id="A0A5C6DIG5"/>
<evidence type="ECO:0000313" key="4">
    <source>
        <dbReference type="EMBL" id="TWU35995.1"/>
    </source>
</evidence>
<comment type="caution">
    <text evidence="4">The sequence shown here is derived from an EMBL/GenBank/DDBJ whole genome shotgun (WGS) entry which is preliminary data.</text>
</comment>
<name>A0A5C6DIG5_9BACT</name>
<evidence type="ECO:0000313" key="5">
    <source>
        <dbReference type="Proteomes" id="UP000319143"/>
    </source>
</evidence>
<keyword evidence="5" id="KW-1185">Reference proteome</keyword>
<dbReference type="Pfam" id="PF13517">
    <property type="entry name" value="FG-GAP_3"/>
    <property type="match status" value="3"/>
</dbReference>
<gene>
    <name evidence="4" type="ORF">Poly41_37470</name>
</gene>
<dbReference type="PANTHER" id="PTHR16026">
    <property type="entry name" value="CARTILAGE ACIDIC PROTEIN 1"/>
    <property type="match status" value="1"/>
</dbReference>
<reference evidence="4 5" key="1">
    <citation type="submission" date="2019-02" db="EMBL/GenBank/DDBJ databases">
        <title>Deep-cultivation of Planctomycetes and their phenomic and genomic characterization uncovers novel biology.</title>
        <authorList>
            <person name="Wiegand S."/>
            <person name="Jogler M."/>
            <person name="Boedeker C."/>
            <person name="Pinto D."/>
            <person name="Vollmers J."/>
            <person name="Rivas-Marin E."/>
            <person name="Kohn T."/>
            <person name="Peeters S.H."/>
            <person name="Heuer A."/>
            <person name="Rast P."/>
            <person name="Oberbeckmann S."/>
            <person name="Bunk B."/>
            <person name="Jeske O."/>
            <person name="Meyerdierks A."/>
            <person name="Storesund J.E."/>
            <person name="Kallscheuer N."/>
            <person name="Luecker S."/>
            <person name="Lage O.M."/>
            <person name="Pohl T."/>
            <person name="Merkel B.J."/>
            <person name="Hornburger P."/>
            <person name="Mueller R.-W."/>
            <person name="Bruemmer F."/>
            <person name="Labrenz M."/>
            <person name="Spormann A.M."/>
            <person name="Op Den Camp H."/>
            <person name="Overmann J."/>
            <person name="Amann R."/>
            <person name="Jetten M.S.M."/>
            <person name="Mascher T."/>
            <person name="Medema M.H."/>
            <person name="Devos D.P."/>
            <person name="Kaster A.-K."/>
            <person name="Ovreas L."/>
            <person name="Rohde M."/>
            <person name="Galperin M.Y."/>
            <person name="Jogler C."/>
        </authorList>
    </citation>
    <scope>NUCLEOTIDE SEQUENCE [LARGE SCALE GENOMIC DNA]</scope>
    <source>
        <strain evidence="4 5">Poly41</strain>
    </source>
</reference>
<evidence type="ECO:0000256" key="1">
    <source>
        <dbReference type="ARBA" id="ARBA00022729"/>
    </source>
</evidence>
<dbReference type="InterPro" id="IPR028994">
    <property type="entry name" value="Integrin_alpha_N"/>
</dbReference>
<dbReference type="Pfam" id="PF07593">
    <property type="entry name" value="UnbV_ASPIC"/>
    <property type="match status" value="1"/>
</dbReference>
<protein>
    <submittedName>
        <fullName evidence="4">FG-GAP repeat protein</fullName>
    </submittedName>
</protein>
<dbReference type="InterPro" id="IPR027039">
    <property type="entry name" value="Crtac1"/>
</dbReference>
<proteinExistence type="predicted"/>
<evidence type="ECO:0000256" key="2">
    <source>
        <dbReference type="SAM" id="SignalP"/>
    </source>
</evidence>
<feature type="domain" description="ASPIC/UnbV" evidence="3">
    <location>
        <begin position="475"/>
        <end position="541"/>
    </location>
</feature>
<evidence type="ECO:0000259" key="3">
    <source>
        <dbReference type="Pfam" id="PF07593"/>
    </source>
</evidence>
<organism evidence="4 5">
    <name type="scientific">Novipirellula artificiosorum</name>
    <dbReference type="NCBI Taxonomy" id="2528016"/>
    <lineage>
        <taxon>Bacteria</taxon>
        <taxon>Pseudomonadati</taxon>
        <taxon>Planctomycetota</taxon>
        <taxon>Planctomycetia</taxon>
        <taxon>Pirellulales</taxon>
        <taxon>Pirellulaceae</taxon>
        <taxon>Novipirellula</taxon>
    </lineage>
</organism>
<dbReference type="InterPro" id="IPR013517">
    <property type="entry name" value="FG-GAP"/>
</dbReference>
<accession>A0A5C6DIG5</accession>
<dbReference type="Proteomes" id="UP000319143">
    <property type="component" value="Unassembled WGS sequence"/>
</dbReference>